<evidence type="ECO:0000313" key="7">
    <source>
        <dbReference type="EMBL" id="KAK7487754.1"/>
    </source>
</evidence>
<dbReference type="InterPro" id="IPR050700">
    <property type="entry name" value="YIM1/Zinc_Alcohol_DH_Fams"/>
</dbReference>
<dbReference type="Pfam" id="PF08240">
    <property type="entry name" value="ADH_N"/>
    <property type="match status" value="1"/>
</dbReference>
<dbReference type="InterPro" id="IPR036291">
    <property type="entry name" value="NAD(P)-bd_dom_sf"/>
</dbReference>
<organism evidence="7 8">
    <name type="scientific">Batillaria attramentaria</name>
    <dbReference type="NCBI Taxonomy" id="370345"/>
    <lineage>
        <taxon>Eukaryota</taxon>
        <taxon>Metazoa</taxon>
        <taxon>Spiralia</taxon>
        <taxon>Lophotrochozoa</taxon>
        <taxon>Mollusca</taxon>
        <taxon>Gastropoda</taxon>
        <taxon>Caenogastropoda</taxon>
        <taxon>Sorbeoconcha</taxon>
        <taxon>Cerithioidea</taxon>
        <taxon>Batillariidae</taxon>
        <taxon>Batillaria</taxon>
    </lineage>
</organism>
<gene>
    <name evidence="7" type="ORF">BaRGS_00021021</name>
</gene>
<evidence type="ECO:0000256" key="2">
    <source>
        <dbReference type="ARBA" id="ARBA00010371"/>
    </source>
</evidence>
<dbReference type="Gene3D" id="3.90.180.10">
    <property type="entry name" value="Medium-chain alcohol dehydrogenases, catalytic domain"/>
    <property type="match status" value="1"/>
</dbReference>
<comment type="caution">
    <text evidence="7">The sequence shown here is derived from an EMBL/GenBank/DDBJ whole genome shotgun (WGS) entry which is preliminary data.</text>
</comment>
<evidence type="ECO:0000259" key="6">
    <source>
        <dbReference type="SMART" id="SM00829"/>
    </source>
</evidence>
<sequence>MLRNPRTASRAAFCKNHAAFASLLETLDYPFTVMLSKCGKGPLLVTKRCASTAKSPAKMMAWQIYQYGGNEELTLSDRARAATIKAPNELLIKVHAASVNPIDVKMRGGYGQKVLNMLRAQQGGLLGSEFPLILGRDFSGVVIETGRAVYGALSAYRQGSHAQFTVASDSEIAKKPQVLSHTEAASIPYVATTSWAALCTIGELSEKNAHKKRVLVQGGSGGIGTFSIQLLKAWGAYVATTCSTDAVDFLRNLGADAVIDYKTTDAKKELSKLPQFDFVFDAVGGPTADDSFDLLKKWTNAKLVTIVHPFLQNTDSFGVVPGMGRAVIALGSNLMKGFSAGRSYRWAIFLPNGKALEKVGRLVQRDLIHPVVEKEFPFSELPAAFQFVEEGHNRGKTVVKMVERGDQPH</sequence>
<dbReference type="SMART" id="SM00829">
    <property type="entry name" value="PKS_ER"/>
    <property type="match status" value="1"/>
</dbReference>
<dbReference type="EMBL" id="JACVVK020000160">
    <property type="protein sequence ID" value="KAK7487754.1"/>
    <property type="molecule type" value="Genomic_DNA"/>
</dbReference>
<protein>
    <recommendedName>
        <fullName evidence="6">Enoyl reductase (ER) domain-containing protein</fullName>
    </recommendedName>
</protein>
<dbReference type="InterPro" id="IPR011032">
    <property type="entry name" value="GroES-like_sf"/>
</dbReference>
<keyword evidence="4" id="KW-0560">Oxidoreductase</keyword>
<proteinExistence type="inferred from homology"/>
<dbReference type="InterPro" id="IPR020843">
    <property type="entry name" value="ER"/>
</dbReference>
<dbReference type="SUPFAM" id="SSF51735">
    <property type="entry name" value="NAD(P)-binding Rossmann-fold domains"/>
    <property type="match status" value="1"/>
</dbReference>
<dbReference type="PANTHER" id="PTHR11695">
    <property type="entry name" value="ALCOHOL DEHYDROGENASE RELATED"/>
    <property type="match status" value="1"/>
</dbReference>
<keyword evidence="5" id="KW-0496">Mitochondrion</keyword>
<comment type="subcellular location">
    <subcellularLocation>
        <location evidence="1">Mitochondrion</location>
    </subcellularLocation>
</comment>
<reference evidence="7 8" key="1">
    <citation type="journal article" date="2023" name="Sci. Data">
        <title>Genome assembly of the Korean intertidal mud-creeper Batillaria attramentaria.</title>
        <authorList>
            <person name="Patra A.K."/>
            <person name="Ho P.T."/>
            <person name="Jun S."/>
            <person name="Lee S.J."/>
            <person name="Kim Y."/>
            <person name="Won Y.J."/>
        </authorList>
    </citation>
    <scope>NUCLEOTIDE SEQUENCE [LARGE SCALE GENOMIC DNA]</scope>
    <source>
        <strain evidence="7">Wonlab-2016</strain>
    </source>
</reference>
<comment type="similarity">
    <text evidence="2">Belongs to the zinc-containing alcohol dehydrogenase family. Quinone oxidoreductase subfamily.</text>
</comment>
<evidence type="ECO:0000256" key="5">
    <source>
        <dbReference type="ARBA" id="ARBA00023128"/>
    </source>
</evidence>
<name>A0ABD0KKS4_9CAEN</name>
<accession>A0ABD0KKS4</accession>
<evidence type="ECO:0000256" key="4">
    <source>
        <dbReference type="ARBA" id="ARBA00023002"/>
    </source>
</evidence>
<dbReference type="InterPro" id="IPR013154">
    <property type="entry name" value="ADH-like_N"/>
</dbReference>
<dbReference type="Proteomes" id="UP001519460">
    <property type="component" value="Unassembled WGS sequence"/>
</dbReference>
<evidence type="ECO:0000256" key="3">
    <source>
        <dbReference type="ARBA" id="ARBA00022946"/>
    </source>
</evidence>
<keyword evidence="8" id="KW-1185">Reference proteome</keyword>
<dbReference type="SUPFAM" id="SSF50129">
    <property type="entry name" value="GroES-like"/>
    <property type="match status" value="1"/>
</dbReference>
<feature type="domain" description="Enoyl reductase (ER)" evidence="6">
    <location>
        <begin position="68"/>
        <end position="399"/>
    </location>
</feature>
<dbReference type="GO" id="GO:0005739">
    <property type="term" value="C:mitochondrion"/>
    <property type="evidence" value="ECO:0007669"/>
    <property type="project" value="UniProtKB-SubCell"/>
</dbReference>
<dbReference type="PANTHER" id="PTHR11695:SF294">
    <property type="entry name" value="RETICULON-4-INTERACTING PROTEIN 1, MITOCHONDRIAL"/>
    <property type="match status" value="1"/>
</dbReference>
<evidence type="ECO:0000313" key="8">
    <source>
        <dbReference type="Proteomes" id="UP001519460"/>
    </source>
</evidence>
<dbReference type="CDD" id="cd08248">
    <property type="entry name" value="RTN4I1"/>
    <property type="match status" value="1"/>
</dbReference>
<dbReference type="InterPro" id="IPR037397">
    <property type="entry name" value="RTN4IP1"/>
</dbReference>
<dbReference type="GO" id="GO:0016491">
    <property type="term" value="F:oxidoreductase activity"/>
    <property type="evidence" value="ECO:0007669"/>
    <property type="project" value="UniProtKB-KW"/>
</dbReference>
<evidence type="ECO:0000256" key="1">
    <source>
        <dbReference type="ARBA" id="ARBA00004173"/>
    </source>
</evidence>
<dbReference type="Pfam" id="PF13602">
    <property type="entry name" value="ADH_zinc_N_2"/>
    <property type="match status" value="1"/>
</dbReference>
<dbReference type="AlphaFoldDB" id="A0ABD0KKS4"/>
<dbReference type="FunFam" id="3.40.50.720:FF:000147">
    <property type="entry name" value="Reticulon-4-interacting protein 1 homolog, mitochondrial"/>
    <property type="match status" value="1"/>
</dbReference>
<dbReference type="Gene3D" id="3.40.50.720">
    <property type="entry name" value="NAD(P)-binding Rossmann-like Domain"/>
    <property type="match status" value="1"/>
</dbReference>
<keyword evidence="3" id="KW-0809">Transit peptide</keyword>